<dbReference type="VEuPathDB" id="FungiDB:ATEG_00299"/>
<feature type="domain" description="Methyltransferase" evidence="9">
    <location>
        <begin position="118"/>
        <end position="233"/>
    </location>
</feature>
<evidence type="ECO:0000256" key="1">
    <source>
        <dbReference type="ARBA" id="ARBA00022679"/>
    </source>
</evidence>
<evidence type="ECO:0000256" key="5">
    <source>
        <dbReference type="ARBA" id="ARBA00034545"/>
    </source>
</evidence>
<dbReference type="SUPFAM" id="SSF53335">
    <property type="entry name" value="S-adenosyl-L-methionine-dependent methyltransferases"/>
    <property type="match status" value="1"/>
</dbReference>
<evidence type="ECO:0000256" key="3">
    <source>
        <dbReference type="ARBA" id="ARBA00034487"/>
    </source>
</evidence>
<comment type="catalytic activity">
    <reaction evidence="8">
        <text>arsenic triglutathione + 3 [thioredoxin]-dithiol + 3 S-adenosyl-L-methionine = trimethylarsine + 3 [thioredoxin]-disulfide + 3 glutathione + 3 S-adenosyl-L-homocysteine + 3 H(+)</text>
        <dbReference type="Rhea" id="RHEA:69432"/>
        <dbReference type="Rhea" id="RHEA-COMP:10698"/>
        <dbReference type="Rhea" id="RHEA-COMP:10700"/>
        <dbReference type="ChEBI" id="CHEBI:15378"/>
        <dbReference type="ChEBI" id="CHEBI:27130"/>
        <dbReference type="ChEBI" id="CHEBI:29950"/>
        <dbReference type="ChEBI" id="CHEBI:50058"/>
        <dbReference type="ChEBI" id="CHEBI:57856"/>
        <dbReference type="ChEBI" id="CHEBI:57925"/>
        <dbReference type="ChEBI" id="CHEBI:59789"/>
        <dbReference type="ChEBI" id="CHEBI:183640"/>
        <dbReference type="EC" id="2.1.1.137"/>
    </reaction>
</comment>
<dbReference type="InterPro" id="IPR025714">
    <property type="entry name" value="Methyltranfer_dom"/>
</dbReference>
<dbReference type="Gene3D" id="3.40.50.150">
    <property type="entry name" value="Vaccinia Virus protein VP39"/>
    <property type="match status" value="1"/>
</dbReference>
<evidence type="ECO:0000256" key="2">
    <source>
        <dbReference type="ARBA" id="ARBA00022691"/>
    </source>
</evidence>
<dbReference type="OMA" id="CVINHAK"/>
<dbReference type="PANTHER" id="PTHR43675">
    <property type="entry name" value="ARSENITE METHYLTRANSFERASE"/>
    <property type="match status" value="1"/>
</dbReference>
<evidence type="ECO:0000256" key="4">
    <source>
        <dbReference type="ARBA" id="ARBA00034521"/>
    </source>
</evidence>
<evidence type="ECO:0000256" key="8">
    <source>
        <dbReference type="ARBA" id="ARBA00048428"/>
    </source>
</evidence>
<evidence type="ECO:0000256" key="7">
    <source>
        <dbReference type="ARBA" id="ARBA00047943"/>
    </source>
</evidence>
<dbReference type="HOGENOM" id="CLU_052868_3_1_1"/>
<evidence type="ECO:0000256" key="6">
    <source>
        <dbReference type="ARBA" id="ARBA00047941"/>
    </source>
</evidence>
<dbReference type="OrthoDB" id="10017101at2759"/>
<comment type="similarity">
    <text evidence="3">Belongs to the methyltransferase superfamily. Arsenite methyltransferase family.</text>
</comment>
<keyword evidence="1" id="KW-0808">Transferase</keyword>
<sequence length="284" mass="30605">MSEDTYNLVQSRYGDIAKQSNDTQHKKEEDIARAFGYTADDLSSLPEKTNLGLSCGNPVGFANVKEVCFLPDIFVDLGSGSGIDVLLVARKVGPNGQAIGVDMTKVSFPRSLCKGRADRPQSMIELAEKNIQQAGLSNAKIIESNINSIPLPDSSVDCIISNCVINLVPATDKAAVFKEIARLLKPGGRVAISDILARKPLPDHITKNMALYVGCVAGASQIGEYEEYLRQAGFESVFIVDTKSDLNLYKESSYLPQSSCCGGGNGKETTSDIAELDFNEWVGQ</sequence>
<dbReference type="STRING" id="341663.Q0D185"/>
<dbReference type="InterPro" id="IPR026669">
    <property type="entry name" value="Arsenite_MeTrfase-like"/>
</dbReference>
<dbReference type="RefSeq" id="XP_001210385.1">
    <property type="nucleotide sequence ID" value="XM_001210385.1"/>
</dbReference>
<dbReference type="EC" id="2.1.1.137" evidence="4"/>
<evidence type="ECO:0000259" key="9">
    <source>
        <dbReference type="Pfam" id="PF13847"/>
    </source>
</evidence>
<accession>Q0D185</accession>
<dbReference type="GeneID" id="4355050"/>
<dbReference type="PANTHER" id="PTHR43675:SF8">
    <property type="entry name" value="ARSENITE METHYLTRANSFERASE"/>
    <property type="match status" value="1"/>
</dbReference>
<reference evidence="11" key="1">
    <citation type="submission" date="2005-09" db="EMBL/GenBank/DDBJ databases">
        <title>Annotation of the Aspergillus terreus NIH2624 genome.</title>
        <authorList>
            <person name="Birren B.W."/>
            <person name="Lander E.S."/>
            <person name="Galagan J.E."/>
            <person name="Nusbaum C."/>
            <person name="Devon K."/>
            <person name="Henn M."/>
            <person name="Ma L.-J."/>
            <person name="Jaffe D.B."/>
            <person name="Butler J."/>
            <person name="Alvarez P."/>
            <person name="Gnerre S."/>
            <person name="Grabherr M."/>
            <person name="Kleber M."/>
            <person name="Mauceli E.W."/>
            <person name="Brockman W."/>
            <person name="Rounsley S."/>
            <person name="Young S.K."/>
            <person name="LaButti K."/>
            <person name="Pushparaj V."/>
            <person name="DeCaprio D."/>
            <person name="Crawford M."/>
            <person name="Koehrsen M."/>
            <person name="Engels R."/>
            <person name="Montgomery P."/>
            <person name="Pearson M."/>
            <person name="Howarth C."/>
            <person name="Larson L."/>
            <person name="Luoma S."/>
            <person name="White J."/>
            <person name="Alvarado L."/>
            <person name="Kodira C.D."/>
            <person name="Zeng Q."/>
            <person name="Oleary S."/>
            <person name="Yandava C."/>
            <person name="Denning D.W."/>
            <person name="Nierman W.C."/>
            <person name="Milne T."/>
            <person name="Madden K."/>
        </authorList>
    </citation>
    <scope>NUCLEOTIDE SEQUENCE [LARGE SCALE GENOMIC DNA]</scope>
    <source>
        <strain evidence="11">NIH 2624 / FGSC A1156</strain>
    </source>
</reference>
<dbReference type="Proteomes" id="UP000007963">
    <property type="component" value="Unassembled WGS sequence"/>
</dbReference>
<dbReference type="Pfam" id="PF13847">
    <property type="entry name" value="Methyltransf_31"/>
    <property type="match status" value="1"/>
</dbReference>
<dbReference type="AlphaFoldDB" id="Q0D185"/>
<dbReference type="eggNOG" id="ENOG502QQD6">
    <property type="taxonomic scope" value="Eukaryota"/>
</dbReference>
<dbReference type="GO" id="GO:0030791">
    <property type="term" value="F:arsenite methyltransferase activity"/>
    <property type="evidence" value="ECO:0007669"/>
    <property type="project" value="UniProtKB-EC"/>
</dbReference>
<name>Q0D185_ASPTN</name>
<keyword evidence="2" id="KW-0949">S-adenosyl-L-methionine</keyword>
<dbReference type="EMBL" id="CH476594">
    <property type="protein sequence ID" value="EAU38945.1"/>
    <property type="molecule type" value="Genomic_DNA"/>
</dbReference>
<comment type="catalytic activity">
    <reaction evidence="6">
        <text>arsenic triglutathione + [thioredoxin]-dithiol + S-adenosyl-L-methionine + 2 H2O = methylarsonous acid + [thioredoxin]-disulfide + 3 glutathione + S-adenosyl-L-homocysteine + H(+)</text>
        <dbReference type="Rhea" id="RHEA:69460"/>
        <dbReference type="Rhea" id="RHEA-COMP:10698"/>
        <dbReference type="Rhea" id="RHEA-COMP:10700"/>
        <dbReference type="ChEBI" id="CHEBI:15377"/>
        <dbReference type="ChEBI" id="CHEBI:15378"/>
        <dbReference type="ChEBI" id="CHEBI:17826"/>
        <dbReference type="ChEBI" id="CHEBI:29950"/>
        <dbReference type="ChEBI" id="CHEBI:50058"/>
        <dbReference type="ChEBI" id="CHEBI:57856"/>
        <dbReference type="ChEBI" id="CHEBI:57925"/>
        <dbReference type="ChEBI" id="CHEBI:59789"/>
        <dbReference type="ChEBI" id="CHEBI:183640"/>
        <dbReference type="EC" id="2.1.1.137"/>
    </reaction>
</comment>
<comment type="catalytic activity">
    <reaction evidence="7">
        <text>arsenic triglutathione + 2 [thioredoxin]-dithiol + 2 S-adenosyl-L-methionine + H2O = dimethylarsinous acid + 2 [thioredoxin]-disulfide + 3 glutathione + 2 S-adenosyl-L-homocysteine + 2 H(+)</text>
        <dbReference type="Rhea" id="RHEA:69464"/>
        <dbReference type="Rhea" id="RHEA-COMP:10698"/>
        <dbReference type="Rhea" id="RHEA-COMP:10700"/>
        <dbReference type="ChEBI" id="CHEBI:15377"/>
        <dbReference type="ChEBI" id="CHEBI:15378"/>
        <dbReference type="ChEBI" id="CHEBI:23808"/>
        <dbReference type="ChEBI" id="CHEBI:29950"/>
        <dbReference type="ChEBI" id="CHEBI:50058"/>
        <dbReference type="ChEBI" id="CHEBI:57856"/>
        <dbReference type="ChEBI" id="CHEBI:57925"/>
        <dbReference type="ChEBI" id="CHEBI:59789"/>
        <dbReference type="ChEBI" id="CHEBI:183640"/>
        <dbReference type="EC" id="2.1.1.137"/>
    </reaction>
</comment>
<evidence type="ECO:0000313" key="10">
    <source>
        <dbReference type="EMBL" id="EAU38945.1"/>
    </source>
</evidence>
<gene>
    <name evidence="10" type="ORF">ATEG_00299</name>
</gene>
<evidence type="ECO:0000313" key="11">
    <source>
        <dbReference type="Proteomes" id="UP000007963"/>
    </source>
</evidence>
<dbReference type="CDD" id="cd02440">
    <property type="entry name" value="AdoMet_MTases"/>
    <property type="match status" value="1"/>
</dbReference>
<protein>
    <recommendedName>
        <fullName evidence="5">Arsenite methyltransferase</fullName>
        <ecNumber evidence="4">2.1.1.137</ecNumber>
    </recommendedName>
</protein>
<dbReference type="InterPro" id="IPR029063">
    <property type="entry name" value="SAM-dependent_MTases_sf"/>
</dbReference>
<proteinExistence type="inferred from homology"/>
<organism evidence="10 11">
    <name type="scientific">Aspergillus terreus (strain NIH 2624 / FGSC A1156)</name>
    <dbReference type="NCBI Taxonomy" id="341663"/>
    <lineage>
        <taxon>Eukaryota</taxon>
        <taxon>Fungi</taxon>
        <taxon>Dikarya</taxon>
        <taxon>Ascomycota</taxon>
        <taxon>Pezizomycotina</taxon>
        <taxon>Eurotiomycetes</taxon>
        <taxon>Eurotiomycetidae</taxon>
        <taxon>Eurotiales</taxon>
        <taxon>Aspergillaceae</taxon>
        <taxon>Aspergillus</taxon>
        <taxon>Aspergillus subgen. Circumdati</taxon>
    </lineage>
</organism>